<dbReference type="Pfam" id="PF02771">
    <property type="entry name" value="Acyl-CoA_dh_N"/>
    <property type="match status" value="1"/>
</dbReference>
<comment type="cofactor">
    <cofactor evidence="1">
        <name>FAD</name>
        <dbReference type="ChEBI" id="CHEBI:57692"/>
    </cofactor>
</comment>
<evidence type="ECO:0000313" key="8">
    <source>
        <dbReference type="EMBL" id="MDG3016042.1"/>
    </source>
</evidence>
<dbReference type="PANTHER" id="PTHR43884:SF20">
    <property type="entry name" value="ACYL-COA DEHYDROGENASE FADE28"/>
    <property type="match status" value="1"/>
</dbReference>
<evidence type="ECO:0000256" key="3">
    <source>
        <dbReference type="ARBA" id="ARBA00022630"/>
    </source>
</evidence>
<sequence>MSGDREFAELLTKVFRGAATDRPEMLDAALWSTLANLGLARLTGRAAAGGSGAGWADAALLLGAAGRVGAAIPVAENDLLAGWLLERAGLDAGRDPAVLRTAAVVGVAGLGVSGPGMAGVATRVPWARAVDSLVLLWETESGWRVAEVPRRAVAVTESDNFAGEPRDAVRVDLGSLDGGGVGAEVVAEFRLRGALARSLTMVGAMERVLELVVEHTTTRTQFGRPVAGFQAVQQLVADLAAEAALARAAGEAAVDAVSRSGFGDPRAQFAVAAAKSCAGHAASLIARNAHQCLGAIGFTDEHELHRHTTRLLAWRGEFGSVRWWDERLTRAAAEGRGGGLWSLIVD</sequence>
<reference evidence="8" key="1">
    <citation type="submission" date="2022-08" db="EMBL/GenBank/DDBJ databases">
        <title>Genome analysis of Corynebacteriales strain.</title>
        <authorList>
            <person name="Lee S.D."/>
        </authorList>
    </citation>
    <scope>NUCLEOTIDE SEQUENCE</scope>
    <source>
        <strain evidence="8">D3-21</strain>
    </source>
</reference>
<keyword evidence="3" id="KW-0285">Flavoprotein</keyword>
<keyword evidence="4" id="KW-0274">FAD</keyword>
<evidence type="ECO:0000259" key="6">
    <source>
        <dbReference type="Pfam" id="PF00441"/>
    </source>
</evidence>
<dbReference type="Proteomes" id="UP001152755">
    <property type="component" value="Unassembled WGS sequence"/>
</dbReference>
<dbReference type="InterPro" id="IPR037069">
    <property type="entry name" value="AcylCoA_DH/ox_N_sf"/>
</dbReference>
<dbReference type="GO" id="GO:0050660">
    <property type="term" value="F:flavin adenine dinucleotide binding"/>
    <property type="evidence" value="ECO:0007669"/>
    <property type="project" value="InterPro"/>
</dbReference>
<feature type="domain" description="Acyl-CoA dehydrogenase/oxidase N-terminal" evidence="7">
    <location>
        <begin position="19"/>
        <end position="92"/>
    </location>
</feature>
<dbReference type="InterPro" id="IPR013786">
    <property type="entry name" value="AcylCoA_DH/ox_N"/>
</dbReference>
<dbReference type="Gene3D" id="1.20.140.10">
    <property type="entry name" value="Butyryl-CoA Dehydrogenase, subunit A, domain 3"/>
    <property type="match status" value="1"/>
</dbReference>
<organism evidence="8 9">
    <name type="scientific">Speluncibacter jeojiensis</name>
    <dbReference type="NCBI Taxonomy" id="2710754"/>
    <lineage>
        <taxon>Bacteria</taxon>
        <taxon>Bacillati</taxon>
        <taxon>Actinomycetota</taxon>
        <taxon>Actinomycetes</taxon>
        <taxon>Mycobacteriales</taxon>
        <taxon>Speluncibacteraceae</taxon>
        <taxon>Speluncibacter</taxon>
    </lineage>
</organism>
<proteinExistence type="inferred from homology"/>
<dbReference type="InterPro" id="IPR036250">
    <property type="entry name" value="AcylCo_DH-like_C"/>
</dbReference>
<dbReference type="GO" id="GO:0003995">
    <property type="term" value="F:acyl-CoA dehydrogenase activity"/>
    <property type="evidence" value="ECO:0007669"/>
    <property type="project" value="TreeGrafter"/>
</dbReference>
<dbReference type="SUPFAM" id="SSF56645">
    <property type="entry name" value="Acyl-CoA dehydrogenase NM domain-like"/>
    <property type="match status" value="1"/>
</dbReference>
<evidence type="ECO:0000256" key="4">
    <source>
        <dbReference type="ARBA" id="ARBA00022827"/>
    </source>
</evidence>
<comment type="similarity">
    <text evidence="2">Belongs to the acyl-CoA dehydrogenase family.</text>
</comment>
<dbReference type="PANTHER" id="PTHR43884">
    <property type="entry name" value="ACYL-COA DEHYDROGENASE"/>
    <property type="match status" value="1"/>
</dbReference>
<evidence type="ECO:0000256" key="2">
    <source>
        <dbReference type="ARBA" id="ARBA00009347"/>
    </source>
</evidence>
<keyword evidence="5" id="KW-0560">Oxidoreductase</keyword>
<evidence type="ECO:0000259" key="7">
    <source>
        <dbReference type="Pfam" id="PF02771"/>
    </source>
</evidence>
<evidence type="ECO:0000256" key="1">
    <source>
        <dbReference type="ARBA" id="ARBA00001974"/>
    </source>
</evidence>
<dbReference type="InterPro" id="IPR009100">
    <property type="entry name" value="AcylCoA_DH/oxidase_NM_dom_sf"/>
</dbReference>
<dbReference type="AlphaFoldDB" id="A0A9X4RF95"/>
<dbReference type="Pfam" id="PF00441">
    <property type="entry name" value="Acyl-CoA_dh_1"/>
    <property type="match status" value="1"/>
</dbReference>
<dbReference type="Gene3D" id="1.10.540.10">
    <property type="entry name" value="Acyl-CoA dehydrogenase/oxidase, N-terminal domain"/>
    <property type="match status" value="1"/>
</dbReference>
<gene>
    <name evidence="8" type="ORF">NVS88_15895</name>
</gene>
<protein>
    <submittedName>
        <fullName evidence="8">Acyl-CoA dehydrogenase family protein</fullName>
    </submittedName>
</protein>
<evidence type="ECO:0000313" key="9">
    <source>
        <dbReference type="Proteomes" id="UP001152755"/>
    </source>
</evidence>
<comment type="caution">
    <text evidence="8">The sequence shown here is derived from an EMBL/GenBank/DDBJ whole genome shotgun (WGS) entry which is preliminary data.</text>
</comment>
<evidence type="ECO:0000256" key="5">
    <source>
        <dbReference type="ARBA" id="ARBA00023002"/>
    </source>
</evidence>
<dbReference type="EMBL" id="JANRHA010000010">
    <property type="protein sequence ID" value="MDG3016042.1"/>
    <property type="molecule type" value="Genomic_DNA"/>
</dbReference>
<dbReference type="RefSeq" id="WP_332520355.1">
    <property type="nucleotide sequence ID" value="NZ_JANRHA010000010.1"/>
</dbReference>
<dbReference type="SUPFAM" id="SSF47203">
    <property type="entry name" value="Acyl-CoA dehydrogenase C-terminal domain-like"/>
    <property type="match status" value="1"/>
</dbReference>
<keyword evidence="9" id="KW-1185">Reference proteome</keyword>
<accession>A0A9X4RF95</accession>
<name>A0A9X4RF95_9ACTN</name>
<dbReference type="InterPro" id="IPR009075">
    <property type="entry name" value="AcylCo_DH/oxidase_C"/>
</dbReference>
<feature type="domain" description="Acyl-CoA dehydrogenase/oxidase C-terminal" evidence="6">
    <location>
        <begin position="182"/>
        <end position="312"/>
    </location>
</feature>